<dbReference type="EMBL" id="WJQU01000001">
    <property type="protein sequence ID" value="KAJ6648950.1"/>
    <property type="molecule type" value="Genomic_DNA"/>
</dbReference>
<feature type="region of interest" description="Disordered" evidence="1">
    <location>
        <begin position="95"/>
        <end position="135"/>
    </location>
</feature>
<accession>A0A9Q0S9W9</accession>
<sequence>MDSDVLKRYNQKVRDFCGGIDPFTLSKADKHALPFKAYKTLQSFQYFENGWENYDSICDDFVLMYSHDHKEAKELPTRFLSRYMQLHGKNYSIDSDPQYNDYVDDDTVDRQMNVDNYDDPSEHADDTDNQNMNVD</sequence>
<dbReference type="Proteomes" id="UP001151699">
    <property type="component" value="Chromosome A"/>
</dbReference>
<protein>
    <submittedName>
        <fullName evidence="2">Uncharacterized protein</fullName>
    </submittedName>
</protein>
<comment type="caution">
    <text evidence="2">The sequence shown here is derived from an EMBL/GenBank/DDBJ whole genome shotgun (WGS) entry which is preliminary data.</text>
</comment>
<name>A0A9Q0S9W9_9DIPT</name>
<reference evidence="2" key="1">
    <citation type="submission" date="2022-07" db="EMBL/GenBank/DDBJ databases">
        <authorList>
            <person name="Trinca V."/>
            <person name="Uliana J.V.C."/>
            <person name="Torres T.T."/>
            <person name="Ward R.J."/>
            <person name="Monesi N."/>
        </authorList>
    </citation>
    <scope>NUCLEOTIDE SEQUENCE</scope>
    <source>
        <strain evidence="2">HSMRA1968</strain>
        <tissue evidence="2">Whole embryos</tissue>
    </source>
</reference>
<dbReference type="AlphaFoldDB" id="A0A9Q0S9W9"/>
<proteinExistence type="predicted"/>
<organism evidence="2 3">
    <name type="scientific">Pseudolycoriella hygida</name>
    <dbReference type="NCBI Taxonomy" id="35572"/>
    <lineage>
        <taxon>Eukaryota</taxon>
        <taxon>Metazoa</taxon>
        <taxon>Ecdysozoa</taxon>
        <taxon>Arthropoda</taxon>
        <taxon>Hexapoda</taxon>
        <taxon>Insecta</taxon>
        <taxon>Pterygota</taxon>
        <taxon>Neoptera</taxon>
        <taxon>Endopterygota</taxon>
        <taxon>Diptera</taxon>
        <taxon>Nematocera</taxon>
        <taxon>Sciaroidea</taxon>
        <taxon>Sciaridae</taxon>
        <taxon>Pseudolycoriella</taxon>
    </lineage>
</organism>
<evidence type="ECO:0000313" key="3">
    <source>
        <dbReference type="Proteomes" id="UP001151699"/>
    </source>
</evidence>
<keyword evidence="3" id="KW-1185">Reference proteome</keyword>
<gene>
    <name evidence="2" type="ORF">Bhyg_04182</name>
</gene>
<evidence type="ECO:0000256" key="1">
    <source>
        <dbReference type="SAM" id="MobiDB-lite"/>
    </source>
</evidence>
<evidence type="ECO:0000313" key="2">
    <source>
        <dbReference type="EMBL" id="KAJ6648950.1"/>
    </source>
</evidence>